<feature type="non-terminal residue" evidence="1">
    <location>
        <position position="1"/>
    </location>
</feature>
<name>A0AAE0AIL2_9ROSI</name>
<accession>A0AAE0AIL2</accession>
<organism evidence="1 2">
    <name type="scientific">Dipteronia sinensis</name>
    <dbReference type="NCBI Taxonomy" id="43782"/>
    <lineage>
        <taxon>Eukaryota</taxon>
        <taxon>Viridiplantae</taxon>
        <taxon>Streptophyta</taxon>
        <taxon>Embryophyta</taxon>
        <taxon>Tracheophyta</taxon>
        <taxon>Spermatophyta</taxon>
        <taxon>Magnoliopsida</taxon>
        <taxon>eudicotyledons</taxon>
        <taxon>Gunneridae</taxon>
        <taxon>Pentapetalae</taxon>
        <taxon>rosids</taxon>
        <taxon>malvids</taxon>
        <taxon>Sapindales</taxon>
        <taxon>Sapindaceae</taxon>
        <taxon>Hippocastanoideae</taxon>
        <taxon>Acereae</taxon>
        <taxon>Dipteronia</taxon>
    </lineage>
</organism>
<comment type="caution">
    <text evidence="1">The sequence shown here is derived from an EMBL/GenBank/DDBJ whole genome shotgun (WGS) entry which is preliminary data.</text>
</comment>
<keyword evidence="2" id="KW-1185">Reference proteome</keyword>
<evidence type="ECO:0000313" key="1">
    <source>
        <dbReference type="EMBL" id="KAK3218052.1"/>
    </source>
</evidence>
<protein>
    <submittedName>
        <fullName evidence="1">Uncharacterized protein</fullName>
    </submittedName>
</protein>
<dbReference type="AlphaFoldDB" id="A0AAE0AIL2"/>
<sequence>KGLPRCVSDHSVVTIGEPREDWGPTPFWFHNNWLEDVEMMQLARDEWKQCKVTGSQGFVLSAKLKLSKEIF</sequence>
<proteinExistence type="predicted"/>
<evidence type="ECO:0000313" key="2">
    <source>
        <dbReference type="Proteomes" id="UP001281410"/>
    </source>
</evidence>
<gene>
    <name evidence="1" type="ORF">Dsin_012022</name>
</gene>
<dbReference type="EMBL" id="JANJYJ010000004">
    <property type="protein sequence ID" value="KAK3218052.1"/>
    <property type="molecule type" value="Genomic_DNA"/>
</dbReference>
<dbReference type="Proteomes" id="UP001281410">
    <property type="component" value="Unassembled WGS sequence"/>
</dbReference>
<reference evidence="1" key="1">
    <citation type="journal article" date="2023" name="Plant J.">
        <title>Genome sequences and population genomics provide insights into the demographic history, inbreeding, and mutation load of two 'living fossil' tree species of Dipteronia.</title>
        <authorList>
            <person name="Feng Y."/>
            <person name="Comes H.P."/>
            <person name="Chen J."/>
            <person name="Zhu S."/>
            <person name="Lu R."/>
            <person name="Zhang X."/>
            <person name="Li P."/>
            <person name="Qiu J."/>
            <person name="Olsen K.M."/>
            <person name="Qiu Y."/>
        </authorList>
    </citation>
    <scope>NUCLEOTIDE SEQUENCE</scope>
    <source>
        <strain evidence="1">NBL</strain>
    </source>
</reference>